<sequence length="410" mass="45394">MGNFSKRHNGKVVSSDSSDRPGWKGPGYVKKAEPKPKKLKEEPETVEPEVPQHVLPVELQQLLLNIFKDAFPDLIVSNDLKPTLQEVKQALYERDFARAFGKQEYLEAYSVRWSPSRALCYGSILVELRQHLNGIPLQRTRQETGKDPIESSETTGATLPVVSLGGGAAEIIAFGALSRYAQLASNLPDTPTEIEDGAEGLAQDFGGLSIRDIWKTIDLILLDNAAWGDVVSRLQKGLISLPVLSKYANASTREANRSLLTEGDLATTFQCQDVLGLSPSQLKNLVGTSPMLVTILFTLNELYTSSIAKTTALLLNLTAAVSQGTLLLVVDSPGSYSETTIGKEAKKYPMHFLLDHTLIGKSKAKGGENAPPTWEKIISEDSKWFRRPKEIKYLIELEDMRYQLHLYRRL</sequence>
<dbReference type="EMBL" id="PDLN01000017">
    <property type="protein sequence ID" value="RDW62675.1"/>
    <property type="molecule type" value="Genomic_DNA"/>
</dbReference>
<feature type="region of interest" description="Disordered" evidence="1">
    <location>
        <begin position="1"/>
        <end position="49"/>
    </location>
</feature>
<dbReference type="AlphaFoldDB" id="A0A3D8QLK1"/>
<evidence type="ECO:0000256" key="1">
    <source>
        <dbReference type="SAM" id="MobiDB-lite"/>
    </source>
</evidence>
<evidence type="ECO:0008006" key="4">
    <source>
        <dbReference type="Google" id="ProtNLM"/>
    </source>
</evidence>
<evidence type="ECO:0000313" key="3">
    <source>
        <dbReference type="Proteomes" id="UP000256328"/>
    </source>
</evidence>
<accession>A0A3D8QLK1</accession>
<comment type="caution">
    <text evidence="2">The sequence shown here is derived from an EMBL/GenBank/DDBJ whole genome shotgun (WGS) entry which is preliminary data.</text>
</comment>
<organism evidence="2 3">
    <name type="scientific">Coleophoma crateriformis</name>
    <dbReference type="NCBI Taxonomy" id="565419"/>
    <lineage>
        <taxon>Eukaryota</taxon>
        <taxon>Fungi</taxon>
        <taxon>Dikarya</taxon>
        <taxon>Ascomycota</taxon>
        <taxon>Pezizomycotina</taxon>
        <taxon>Leotiomycetes</taxon>
        <taxon>Helotiales</taxon>
        <taxon>Dermateaceae</taxon>
        <taxon>Coleophoma</taxon>
    </lineage>
</organism>
<evidence type="ECO:0000313" key="2">
    <source>
        <dbReference type="EMBL" id="RDW62675.1"/>
    </source>
</evidence>
<dbReference type="InterPro" id="IPR021463">
    <property type="entry name" value="Methyltransf_34"/>
</dbReference>
<reference evidence="2 3" key="1">
    <citation type="journal article" date="2018" name="IMA Fungus">
        <title>IMA Genome-F 9: Draft genome sequence of Annulohypoxylon stygium, Aspergillus mulundensis, Berkeleyomyces basicola (syn. Thielaviopsis basicola), Ceratocystis smalleyi, two Cercospora beticola strains, Coleophoma cylindrospora, Fusarium fracticaudum, Phialophora cf. hyalina, and Morchella septimelata.</title>
        <authorList>
            <person name="Wingfield B.D."/>
            <person name="Bills G.F."/>
            <person name="Dong Y."/>
            <person name="Huang W."/>
            <person name="Nel W.J."/>
            <person name="Swalarsk-Parry B.S."/>
            <person name="Vaghefi N."/>
            <person name="Wilken P.M."/>
            <person name="An Z."/>
            <person name="de Beer Z.W."/>
            <person name="De Vos L."/>
            <person name="Chen L."/>
            <person name="Duong T.A."/>
            <person name="Gao Y."/>
            <person name="Hammerbacher A."/>
            <person name="Kikkert J.R."/>
            <person name="Li Y."/>
            <person name="Li H."/>
            <person name="Li K."/>
            <person name="Li Q."/>
            <person name="Liu X."/>
            <person name="Ma X."/>
            <person name="Naidoo K."/>
            <person name="Pethybridge S.J."/>
            <person name="Sun J."/>
            <person name="Steenkamp E.T."/>
            <person name="van der Nest M.A."/>
            <person name="van Wyk S."/>
            <person name="Wingfield M.J."/>
            <person name="Xiong C."/>
            <person name="Yue Q."/>
            <person name="Zhang X."/>
        </authorList>
    </citation>
    <scope>NUCLEOTIDE SEQUENCE [LARGE SCALE GENOMIC DNA]</scope>
    <source>
        <strain evidence="2 3">BP5796</strain>
    </source>
</reference>
<gene>
    <name evidence="2" type="ORF">BP5796_10977</name>
</gene>
<feature type="compositionally biased region" description="Basic and acidic residues" evidence="1">
    <location>
        <begin position="30"/>
        <end position="43"/>
    </location>
</feature>
<name>A0A3D8QLK1_9HELO</name>
<feature type="compositionally biased region" description="Basic residues" evidence="1">
    <location>
        <begin position="1"/>
        <end position="10"/>
    </location>
</feature>
<keyword evidence="3" id="KW-1185">Reference proteome</keyword>
<dbReference type="OrthoDB" id="6419443at2759"/>
<proteinExistence type="predicted"/>
<dbReference type="Proteomes" id="UP000256328">
    <property type="component" value="Unassembled WGS sequence"/>
</dbReference>
<protein>
    <recommendedName>
        <fullName evidence="4">25S rRNA (Uridine(2843)-N(3))-methyltransferase</fullName>
    </recommendedName>
</protein>
<dbReference type="Pfam" id="PF11312">
    <property type="entry name" value="Methyltransf_34"/>
    <property type="match status" value="1"/>
</dbReference>